<dbReference type="Proteomes" id="UP000238949">
    <property type="component" value="Unassembled WGS sequence"/>
</dbReference>
<organism evidence="8 9">
    <name type="scientific">Alteromonas alba</name>
    <dbReference type="NCBI Taxonomy" id="2079529"/>
    <lineage>
        <taxon>Bacteria</taxon>
        <taxon>Pseudomonadati</taxon>
        <taxon>Pseudomonadota</taxon>
        <taxon>Gammaproteobacteria</taxon>
        <taxon>Alteromonadales</taxon>
        <taxon>Alteromonadaceae</taxon>
        <taxon>Alteromonas/Salinimonas group</taxon>
        <taxon>Alteromonas</taxon>
    </lineage>
</organism>
<feature type="transmembrane region" description="Helical" evidence="6">
    <location>
        <begin position="52"/>
        <end position="76"/>
    </location>
</feature>
<gene>
    <name evidence="8" type="ORF">C6Y40_05225</name>
</gene>
<feature type="transmembrane region" description="Helical" evidence="6">
    <location>
        <begin position="12"/>
        <end position="31"/>
    </location>
</feature>
<evidence type="ECO:0000256" key="4">
    <source>
        <dbReference type="ARBA" id="ARBA00022989"/>
    </source>
</evidence>
<dbReference type="InterPro" id="IPR008457">
    <property type="entry name" value="Cu-R_CopD_dom"/>
</dbReference>
<dbReference type="GO" id="GO:0006825">
    <property type="term" value="P:copper ion transport"/>
    <property type="evidence" value="ECO:0007669"/>
    <property type="project" value="InterPro"/>
</dbReference>
<feature type="transmembrane region" description="Helical" evidence="6">
    <location>
        <begin position="233"/>
        <end position="254"/>
    </location>
</feature>
<sequence length="300" mass="32966">MGWLSLLSIAKVAYYLGVVSFIGMNAMRLFLRYGRSNDLTVHTDWHKPVLRAQWVSLFISLLGASAVVPLSAGMLLDDGFSGMTDSLMLQISWQSSIGIQTQFRLLAIFMAMLCTAWGSKTYTGSNTSFAWVGSWLLTSALFAASFTFSGHTAEANWLAKLLVALHVLMAAWWLGSLYPLIRLCRLEDVELLRRQLHAYGNQAALWVGLLLVSGAALFALLLLNVRSEANTDYLLVMGCKLVLVAVMLGFAAYHKWYLVANLTVSEDRCKVKKSIVGEAFIGTLVIVITAILTSSFGIAH</sequence>
<dbReference type="AlphaFoldDB" id="A0A2S9VE06"/>
<feature type="transmembrane region" description="Helical" evidence="6">
    <location>
        <begin position="129"/>
        <end position="149"/>
    </location>
</feature>
<dbReference type="Pfam" id="PF05425">
    <property type="entry name" value="CopD"/>
    <property type="match status" value="1"/>
</dbReference>
<comment type="subcellular location">
    <subcellularLocation>
        <location evidence="6">Cell inner membrane</location>
        <topology evidence="6">Multi-pass membrane protein</topology>
    </subcellularLocation>
    <subcellularLocation>
        <location evidence="1">Cell membrane</location>
        <topology evidence="1">Multi-pass membrane protein</topology>
    </subcellularLocation>
</comment>
<evidence type="ECO:0000256" key="6">
    <source>
        <dbReference type="RuleBase" id="RU369037"/>
    </source>
</evidence>
<reference evidence="9" key="1">
    <citation type="journal article" date="2020" name="Int. J. Syst. Evol. Microbiol.">
        <title>Alteromonas alba sp. nov., a marine bacterium isolated from the seawater of the West Pacific Ocean.</title>
        <authorList>
            <person name="Sun C."/>
            <person name="Wu Y.-H."/>
            <person name="Xamxidin M."/>
            <person name="Cheng H."/>
            <person name="Xu X.-W."/>
        </authorList>
    </citation>
    <scope>NUCLEOTIDE SEQUENCE [LARGE SCALE GENOMIC DNA]</scope>
    <source>
        <strain evidence="9">190</strain>
    </source>
</reference>
<dbReference type="PANTHER" id="PTHR34820:SF4">
    <property type="entry name" value="INNER MEMBRANE PROTEIN YEBZ"/>
    <property type="match status" value="1"/>
</dbReference>
<feature type="domain" description="Copper resistance protein D" evidence="7">
    <location>
        <begin position="196"/>
        <end position="292"/>
    </location>
</feature>
<protein>
    <recommendedName>
        <fullName evidence="6">Copper resistance protein D</fullName>
    </recommendedName>
</protein>
<keyword evidence="4 6" id="KW-1133">Transmembrane helix</keyword>
<proteinExistence type="inferred from homology"/>
<accession>A0A2S9VE06</accession>
<evidence type="ECO:0000256" key="3">
    <source>
        <dbReference type="ARBA" id="ARBA00022692"/>
    </source>
</evidence>
<evidence type="ECO:0000256" key="2">
    <source>
        <dbReference type="ARBA" id="ARBA00022475"/>
    </source>
</evidence>
<feature type="transmembrane region" description="Helical" evidence="6">
    <location>
        <begin position="275"/>
        <end position="299"/>
    </location>
</feature>
<dbReference type="PANTHER" id="PTHR34820">
    <property type="entry name" value="INNER MEMBRANE PROTEIN YEBZ"/>
    <property type="match status" value="1"/>
</dbReference>
<feature type="transmembrane region" description="Helical" evidence="6">
    <location>
        <begin position="202"/>
        <end position="221"/>
    </location>
</feature>
<evidence type="ECO:0000256" key="1">
    <source>
        <dbReference type="ARBA" id="ARBA00004651"/>
    </source>
</evidence>
<feature type="transmembrane region" description="Helical" evidence="6">
    <location>
        <begin position="161"/>
        <end position="181"/>
    </location>
</feature>
<evidence type="ECO:0000256" key="5">
    <source>
        <dbReference type="ARBA" id="ARBA00023136"/>
    </source>
</evidence>
<keyword evidence="3 6" id="KW-0812">Transmembrane</keyword>
<keyword evidence="6" id="KW-0997">Cell inner membrane</keyword>
<evidence type="ECO:0000259" key="7">
    <source>
        <dbReference type="Pfam" id="PF05425"/>
    </source>
</evidence>
<dbReference type="EMBL" id="PVNP01000046">
    <property type="protein sequence ID" value="PRO74654.1"/>
    <property type="molecule type" value="Genomic_DNA"/>
</dbReference>
<keyword evidence="2 6" id="KW-1003">Cell membrane</keyword>
<keyword evidence="9" id="KW-1185">Reference proteome</keyword>
<dbReference type="GO" id="GO:0005886">
    <property type="term" value="C:plasma membrane"/>
    <property type="evidence" value="ECO:0007669"/>
    <property type="project" value="UniProtKB-SubCell"/>
</dbReference>
<keyword evidence="5 6" id="KW-0472">Membrane</keyword>
<comment type="caution">
    <text evidence="8">The sequence shown here is derived from an EMBL/GenBank/DDBJ whole genome shotgun (WGS) entry which is preliminary data.</text>
</comment>
<feature type="transmembrane region" description="Helical" evidence="6">
    <location>
        <begin position="96"/>
        <end position="117"/>
    </location>
</feature>
<name>A0A2S9VE06_9ALTE</name>
<comment type="function">
    <text evidence="6">Involved in copper resistance.</text>
</comment>
<dbReference type="InterPro" id="IPR032694">
    <property type="entry name" value="CopC/D"/>
</dbReference>
<keyword evidence="6" id="KW-0186">Copper</keyword>
<evidence type="ECO:0000313" key="9">
    <source>
        <dbReference type="Proteomes" id="UP000238949"/>
    </source>
</evidence>
<dbReference type="OrthoDB" id="5780104at2"/>
<evidence type="ECO:0000313" key="8">
    <source>
        <dbReference type="EMBL" id="PRO74654.1"/>
    </source>
</evidence>
<comment type="similarity">
    <text evidence="6">Belongs to the CopD family.</text>
</comment>
<dbReference type="GO" id="GO:0046688">
    <property type="term" value="P:response to copper ion"/>
    <property type="evidence" value="ECO:0007669"/>
    <property type="project" value="UniProtKB-UniRule"/>
</dbReference>
<dbReference type="RefSeq" id="WP_105933667.1">
    <property type="nucleotide sequence ID" value="NZ_PVNP01000046.1"/>
</dbReference>